<dbReference type="GO" id="GO:0003887">
    <property type="term" value="F:DNA-directed DNA polymerase activity"/>
    <property type="evidence" value="ECO:0007669"/>
    <property type="project" value="TreeGrafter"/>
</dbReference>
<keyword evidence="10" id="KW-1185">Reference proteome</keyword>
<comment type="subcellular location">
    <subcellularLocation>
        <location evidence="1">Nucleus</location>
    </subcellularLocation>
</comment>
<keyword evidence="2" id="KW-0808">Transferase</keyword>
<evidence type="ECO:0000256" key="4">
    <source>
        <dbReference type="ARBA" id="ARBA00022763"/>
    </source>
</evidence>
<feature type="non-terminal residue" evidence="9">
    <location>
        <position position="1"/>
    </location>
</feature>
<dbReference type="PROSITE" id="PS50173">
    <property type="entry name" value="UMUC"/>
    <property type="match status" value="1"/>
</dbReference>
<dbReference type="GO" id="GO:0005657">
    <property type="term" value="C:replication fork"/>
    <property type="evidence" value="ECO:0007669"/>
    <property type="project" value="TreeGrafter"/>
</dbReference>
<name>A0A8J2JLV4_9HEXA</name>
<dbReference type="GO" id="GO:0035861">
    <property type="term" value="C:site of double-strand break"/>
    <property type="evidence" value="ECO:0007669"/>
    <property type="project" value="TreeGrafter"/>
</dbReference>
<dbReference type="GO" id="GO:0006281">
    <property type="term" value="P:DNA repair"/>
    <property type="evidence" value="ECO:0007669"/>
    <property type="project" value="UniProtKB-KW"/>
</dbReference>
<dbReference type="GO" id="GO:0009314">
    <property type="term" value="P:response to radiation"/>
    <property type="evidence" value="ECO:0007669"/>
    <property type="project" value="TreeGrafter"/>
</dbReference>
<protein>
    <recommendedName>
        <fullName evidence="8">UmuC domain-containing protein</fullName>
    </recommendedName>
</protein>
<evidence type="ECO:0000256" key="5">
    <source>
        <dbReference type="ARBA" id="ARBA00023204"/>
    </source>
</evidence>
<feature type="domain" description="UmuC" evidence="8">
    <location>
        <begin position="27"/>
        <end position="154"/>
    </location>
</feature>
<organism evidence="9 10">
    <name type="scientific">Allacma fusca</name>
    <dbReference type="NCBI Taxonomy" id="39272"/>
    <lineage>
        <taxon>Eukaryota</taxon>
        <taxon>Metazoa</taxon>
        <taxon>Ecdysozoa</taxon>
        <taxon>Arthropoda</taxon>
        <taxon>Hexapoda</taxon>
        <taxon>Collembola</taxon>
        <taxon>Symphypleona</taxon>
        <taxon>Sminthuridae</taxon>
        <taxon>Allacma</taxon>
    </lineage>
</organism>
<evidence type="ECO:0000256" key="3">
    <source>
        <dbReference type="ARBA" id="ARBA00022723"/>
    </source>
</evidence>
<reference evidence="9" key="1">
    <citation type="submission" date="2021-06" db="EMBL/GenBank/DDBJ databases">
        <authorList>
            <person name="Hodson N. C."/>
            <person name="Mongue J. A."/>
            <person name="Jaron S. K."/>
        </authorList>
    </citation>
    <scope>NUCLEOTIDE SEQUENCE</scope>
</reference>
<dbReference type="PANTHER" id="PTHR45873:SF1">
    <property type="entry name" value="DNA POLYMERASE ETA"/>
    <property type="match status" value="1"/>
</dbReference>
<dbReference type="GO" id="GO:0042276">
    <property type="term" value="P:error-prone translesion synthesis"/>
    <property type="evidence" value="ECO:0007669"/>
    <property type="project" value="TreeGrafter"/>
</dbReference>
<dbReference type="Pfam" id="PF00817">
    <property type="entry name" value="IMS"/>
    <property type="match status" value="1"/>
</dbReference>
<feature type="region of interest" description="Disordered" evidence="7">
    <location>
        <begin position="1"/>
        <end position="20"/>
    </location>
</feature>
<dbReference type="GO" id="GO:0005634">
    <property type="term" value="C:nucleus"/>
    <property type="evidence" value="ECO:0007669"/>
    <property type="project" value="UniProtKB-SubCell"/>
</dbReference>
<dbReference type="OrthoDB" id="447129at2759"/>
<dbReference type="Proteomes" id="UP000708208">
    <property type="component" value="Unassembled WGS sequence"/>
</dbReference>
<keyword evidence="5" id="KW-0234">DNA repair</keyword>
<evidence type="ECO:0000313" key="9">
    <source>
        <dbReference type="EMBL" id="CAG7722516.1"/>
    </source>
</evidence>
<dbReference type="GO" id="GO:0046872">
    <property type="term" value="F:metal ion binding"/>
    <property type="evidence" value="ECO:0007669"/>
    <property type="project" value="UniProtKB-KW"/>
</dbReference>
<dbReference type="InterPro" id="IPR052230">
    <property type="entry name" value="DNA_polymerase_eta"/>
</dbReference>
<keyword evidence="3" id="KW-0479">Metal-binding</keyword>
<dbReference type="EMBL" id="CAJVCH010090107">
    <property type="protein sequence ID" value="CAG7722516.1"/>
    <property type="molecule type" value="Genomic_DNA"/>
</dbReference>
<evidence type="ECO:0000256" key="1">
    <source>
        <dbReference type="ARBA" id="ARBA00004123"/>
    </source>
</evidence>
<evidence type="ECO:0000313" key="10">
    <source>
        <dbReference type="Proteomes" id="UP000708208"/>
    </source>
</evidence>
<evidence type="ECO:0000256" key="7">
    <source>
        <dbReference type="SAM" id="MobiDB-lite"/>
    </source>
</evidence>
<comment type="caution">
    <text evidence="9">The sequence shown here is derived from an EMBL/GenBank/DDBJ whole genome shotgun (WGS) entry which is preliminary data.</text>
</comment>
<evidence type="ECO:0000259" key="8">
    <source>
        <dbReference type="PROSITE" id="PS50173"/>
    </source>
</evidence>
<keyword evidence="6" id="KW-0539">Nucleus</keyword>
<dbReference type="AlphaFoldDB" id="A0A8J2JLV4"/>
<proteinExistence type="predicted"/>
<feature type="region of interest" description="Disordered" evidence="7">
    <location>
        <begin position="509"/>
        <end position="544"/>
    </location>
</feature>
<dbReference type="PANTHER" id="PTHR45873">
    <property type="entry name" value="DNA POLYMERASE ETA"/>
    <property type="match status" value="1"/>
</dbReference>
<gene>
    <name evidence="9" type="ORF">AFUS01_LOCUS11647</name>
</gene>
<sequence length="557" mass="63594">SKIMSYSSDEHSSEDEEEEEEEAKRSILFIKCDSFDCQVWVKRKYPELEGRDGPLVVINPDDGIILGVNYYAKRYGIAQKPGPEALEEAKLLCPELVVITAGEKFGLLDTDVPEEESFKILRVLRDFRKSLAEKDEMIIEVTSKDEFFIDISGLVTRLIFDPIRKHLGEGRMVRGCALPSQDTIDVLTKSRKTFPDKRYSRNPRVIMQGRLGVLTKKRLNSRMRDHVLKSSSIEKYYEEIRLGHSAVVAHLLQEMIDQVTGYDVSIGVGEKTGYELATLQDVQDVGLTQLTELFRRIPVQDPETLALDLINKSHLKDAETVEKSYFNVLTQKGLLTGKHVVHSREEFQEKVRYWSRAFADKLFYRFDCHKRLVTQISVKTEFKGSGSPKILETTAKVEELQNEDDISALVLNHIDTNRLDFKDIAVITLEGFEFVKRHGSPLNQSLVFLIRSFMVSIVTSEIGMGKYPNQFYQNEWELTPRAWHPKPRSFTQEEKLDLLGLLVSPRSNKLGDYREKGTMSGSGEDETDHRSTNPPVERPAPVPGPDSWNFVSVLICI</sequence>
<keyword evidence="4" id="KW-0227">DNA damage</keyword>
<evidence type="ECO:0000256" key="2">
    <source>
        <dbReference type="ARBA" id="ARBA00022679"/>
    </source>
</evidence>
<evidence type="ECO:0000256" key="6">
    <source>
        <dbReference type="ARBA" id="ARBA00023242"/>
    </source>
</evidence>
<accession>A0A8J2JLV4</accession>
<dbReference type="InterPro" id="IPR001126">
    <property type="entry name" value="UmuC"/>
</dbReference>